<dbReference type="PRINTS" id="PR00035">
    <property type="entry name" value="HTHGNTR"/>
</dbReference>
<comment type="caution">
    <text evidence="8">The sequence shown here is derived from an EMBL/GenBank/DDBJ whole genome shotgun (WGS) entry which is preliminary data.</text>
</comment>
<reference evidence="9" key="1">
    <citation type="submission" date="2023-07" db="EMBL/GenBank/DDBJ databases">
        <title>30 novel species of actinomycetes from the DSMZ collection.</title>
        <authorList>
            <person name="Nouioui I."/>
        </authorList>
    </citation>
    <scope>NUCLEOTIDE SEQUENCE [LARGE SCALE GENOMIC DNA]</scope>
    <source>
        <strain evidence="9">DSM 44917</strain>
    </source>
</reference>
<dbReference type="InterPro" id="IPR036388">
    <property type="entry name" value="WH-like_DNA-bd_sf"/>
</dbReference>
<dbReference type="PANTHER" id="PTHR46577">
    <property type="entry name" value="HTH-TYPE TRANSCRIPTIONAL REGULATORY PROTEIN GABR"/>
    <property type="match status" value="1"/>
</dbReference>
<dbReference type="SUPFAM" id="SSF53383">
    <property type="entry name" value="PLP-dependent transferases"/>
    <property type="match status" value="1"/>
</dbReference>
<dbReference type="SUPFAM" id="SSF46785">
    <property type="entry name" value="Winged helix' DNA-binding domain"/>
    <property type="match status" value="1"/>
</dbReference>
<dbReference type="EMBL" id="JAVREN010000034">
    <property type="protein sequence ID" value="MDT0309279.1"/>
    <property type="molecule type" value="Genomic_DNA"/>
</dbReference>
<keyword evidence="3" id="KW-0805">Transcription regulation</keyword>
<keyword evidence="2" id="KW-0663">Pyridoxal phosphate</keyword>
<dbReference type="InterPro" id="IPR004839">
    <property type="entry name" value="Aminotransferase_I/II_large"/>
</dbReference>
<feature type="region of interest" description="Disordered" evidence="6">
    <location>
        <begin position="92"/>
        <end position="122"/>
    </location>
</feature>
<proteinExistence type="inferred from homology"/>
<dbReference type="InterPro" id="IPR051446">
    <property type="entry name" value="HTH_trans_reg/aminotransferase"/>
</dbReference>
<keyword evidence="5" id="KW-0804">Transcription</keyword>
<dbReference type="InterPro" id="IPR015424">
    <property type="entry name" value="PyrdxlP-dep_Trfase"/>
</dbReference>
<dbReference type="Pfam" id="PF00155">
    <property type="entry name" value="Aminotran_1_2"/>
    <property type="match status" value="1"/>
</dbReference>
<dbReference type="PROSITE" id="PS50949">
    <property type="entry name" value="HTH_GNTR"/>
    <property type="match status" value="1"/>
</dbReference>
<sequence>MADNWATSPTPLGSSALRRSLDLHLDLPHGSRGIGAALARALREAIRTGRLAPGTRLPSSRALAADLGVARNTVADVYAELVAEGWLSARQGSGTRVAQRATPRAARTARRAPLPPHPLNPRVTYNLMPGTPDVSTFPRAAWAAAVRRALTAAPSEAFGYQLANGRVELRRALAGYLARVRGVDVTPERVVLCSGFHQGLTLLARVLHARGARRVAMESYGLPHHRDMLTAAGLQTTTLPYDAQGTDPTGLTPRTHAVLLTPSHQFPTGVPLTPERRQAAIDWARRTGGLLLEDDYDGEFRYDRQPVGALQGLDPDHVVYLGTASKSLSPALRLGWMVVPERLLPEVLAAKGASETHSSVIDQLALAEFVHSGAYDRHIRAMRTRYRRRRDALVTTLATRAPAYRVTGISAGLHALLNLPPGVSESTALARTTREGLALSPLTFHTLTPTPPPHPALILGYAAPPDHLFPGALNALCRALT</sequence>
<gene>
    <name evidence="8" type="ORF">RM780_20275</name>
</gene>
<keyword evidence="8" id="KW-0032">Aminotransferase</keyword>
<dbReference type="InterPro" id="IPR015421">
    <property type="entry name" value="PyrdxlP-dep_Trfase_major"/>
</dbReference>
<evidence type="ECO:0000256" key="4">
    <source>
        <dbReference type="ARBA" id="ARBA00023125"/>
    </source>
</evidence>
<dbReference type="CDD" id="cd00609">
    <property type="entry name" value="AAT_like"/>
    <property type="match status" value="1"/>
</dbReference>
<evidence type="ECO:0000256" key="5">
    <source>
        <dbReference type="ARBA" id="ARBA00023163"/>
    </source>
</evidence>
<keyword evidence="4" id="KW-0238">DNA-binding</keyword>
<dbReference type="RefSeq" id="WP_311632235.1">
    <property type="nucleotide sequence ID" value="NZ_JAVREN010000034.1"/>
</dbReference>
<evidence type="ECO:0000256" key="1">
    <source>
        <dbReference type="ARBA" id="ARBA00005384"/>
    </source>
</evidence>
<keyword evidence="9" id="KW-1185">Reference proteome</keyword>
<dbReference type="InterPro" id="IPR000524">
    <property type="entry name" value="Tscrpt_reg_HTH_GntR"/>
</dbReference>
<name>A0ABU2LCI1_9ACTN</name>
<feature type="domain" description="HTH gntR-type" evidence="7">
    <location>
        <begin position="32"/>
        <end position="100"/>
    </location>
</feature>
<dbReference type="Gene3D" id="3.40.640.10">
    <property type="entry name" value="Type I PLP-dependent aspartate aminotransferase-like (Major domain)"/>
    <property type="match status" value="1"/>
</dbReference>
<accession>A0ABU2LCI1</accession>
<evidence type="ECO:0000256" key="6">
    <source>
        <dbReference type="SAM" id="MobiDB-lite"/>
    </source>
</evidence>
<dbReference type="PANTHER" id="PTHR46577:SF1">
    <property type="entry name" value="HTH-TYPE TRANSCRIPTIONAL REGULATORY PROTEIN GABR"/>
    <property type="match status" value="1"/>
</dbReference>
<organism evidence="8 9">
    <name type="scientific">Streptomyces boetiae</name>
    <dbReference type="NCBI Taxonomy" id="3075541"/>
    <lineage>
        <taxon>Bacteria</taxon>
        <taxon>Bacillati</taxon>
        <taxon>Actinomycetota</taxon>
        <taxon>Actinomycetes</taxon>
        <taxon>Kitasatosporales</taxon>
        <taxon>Streptomycetaceae</taxon>
        <taxon>Streptomyces</taxon>
    </lineage>
</organism>
<dbReference type="SMART" id="SM00345">
    <property type="entry name" value="HTH_GNTR"/>
    <property type="match status" value="1"/>
</dbReference>
<keyword evidence="8" id="KW-0808">Transferase</keyword>
<comment type="similarity">
    <text evidence="1">In the C-terminal section; belongs to the class-I pyridoxal-phosphate-dependent aminotransferase family.</text>
</comment>
<dbReference type="Pfam" id="PF00392">
    <property type="entry name" value="GntR"/>
    <property type="match status" value="1"/>
</dbReference>
<evidence type="ECO:0000313" key="8">
    <source>
        <dbReference type="EMBL" id="MDT0309279.1"/>
    </source>
</evidence>
<evidence type="ECO:0000259" key="7">
    <source>
        <dbReference type="PROSITE" id="PS50949"/>
    </source>
</evidence>
<evidence type="ECO:0000256" key="3">
    <source>
        <dbReference type="ARBA" id="ARBA00023015"/>
    </source>
</evidence>
<evidence type="ECO:0000313" key="9">
    <source>
        <dbReference type="Proteomes" id="UP001183388"/>
    </source>
</evidence>
<evidence type="ECO:0000256" key="2">
    <source>
        <dbReference type="ARBA" id="ARBA00022898"/>
    </source>
</evidence>
<dbReference type="InterPro" id="IPR036390">
    <property type="entry name" value="WH_DNA-bd_sf"/>
</dbReference>
<dbReference type="GO" id="GO:0008483">
    <property type="term" value="F:transaminase activity"/>
    <property type="evidence" value="ECO:0007669"/>
    <property type="project" value="UniProtKB-KW"/>
</dbReference>
<dbReference type="Gene3D" id="1.10.10.10">
    <property type="entry name" value="Winged helix-like DNA-binding domain superfamily/Winged helix DNA-binding domain"/>
    <property type="match status" value="1"/>
</dbReference>
<dbReference type="Proteomes" id="UP001183388">
    <property type="component" value="Unassembled WGS sequence"/>
</dbReference>
<dbReference type="CDD" id="cd07377">
    <property type="entry name" value="WHTH_GntR"/>
    <property type="match status" value="1"/>
</dbReference>
<protein>
    <submittedName>
        <fullName evidence="8">PLP-dependent aminotransferase family protein</fullName>
    </submittedName>
</protein>